<dbReference type="Pfam" id="PF00990">
    <property type="entry name" value="GGDEF"/>
    <property type="match status" value="1"/>
</dbReference>
<dbReference type="AlphaFoldDB" id="A0AAU7ARL6"/>
<dbReference type="PANTHER" id="PTHR45228">
    <property type="entry name" value="CYCLIC DI-GMP PHOSPHODIESTERASE TM_0186-RELATED"/>
    <property type="match status" value="1"/>
</dbReference>
<keyword evidence="1" id="KW-1133">Transmembrane helix</keyword>
<dbReference type="InterPro" id="IPR003607">
    <property type="entry name" value="HD/PDEase_dom"/>
</dbReference>
<keyword evidence="1" id="KW-0472">Membrane</keyword>
<sequence length="660" mass="68323">MSVNARAQPSPPLLLLVGVLGAAVALHAVLAALIGPGAPALDALYGVVTVLAAGACLAGAARHAVPAARRAWFVLGAGLVCWVAGDLSWLYADVALGGVPLSDALYLAYYPLIACGAWAIARRDDVPGRGILSLDGAIAGTAVAALAAATILHGALAQPVGGTLATALNIAYVAGDLVLVVLAVGTFTGLRGTGRDARRLLLPSALALAAGADAAFLASSAAGTYTTGGLVDTAYLAAVCAFAAAPWLWRPAGPDAARARGMGHWDARLVTVAAAATSTAILIAAPSGVAARVLAALSLLGVVVRLVLTAHQTERLLHIREHEALTDELTGLGNRRALLRDLEAATADGQPHLLTILDLDGFKRYNDTFGHPVGDALLRRVGVQLGIAALPGRTYRLGGDEFCVLWAGGVSAPALTARAIAALTERGEGFSVTACAGHVHVPREAATAVEALRVADRRLYAAKAAAAGRDDPHTRAALVRTVQERQPDLARHHQAVAALADEVGRVLGLDAEQRDVLVRAAELHDIGKLAIPDQILDSPDDLTDDEWLFMREHPVIGERILACAPPLRGVAAVVRSTHERWDGSGYPDRLAGLEIPLAARVIAVCDAFDVITTSRPYHRGETVEAAIGELRRCAGAQFDPHLVEAFVRARAATATAARQG</sequence>
<dbReference type="KEGG" id="parq:DSM112329_01145"/>
<dbReference type="PROSITE" id="PS50887">
    <property type="entry name" value="GGDEF"/>
    <property type="match status" value="1"/>
</dbReference>
<organism evidence="4">
    <name type="scientific">Paraconexibacter sp. AEG42_29</name>
    <dbReference type="NCBI Taxonomy" id="2997339"/>
    <lineage>
        <taxon>Bacteria</taxon>
        <taxon>Bacillati</taxon>
        <taxon>Actinomycetota</taxon>
        <taxon>Thermoleophilia</taxon>
        <taxon>Solirubrobacterales</taxon>
        <taxon>Paraconexibacteraceae</taxon>
        <taxon>Paraconexibacter</taxon>
    </lineage>
</organism>
<evidence type="ECO:0008006" key="5">
    <source>
        <dbReference type="Google" id="ProtNLM"/>
    </source>
</evidence>
<feature type="transmembrane region" description="Helical" evidence="1">
    <location>
        <begin position="72"/>
        <end position="92"/>
    </location>
</feature>
<dbReference type="Gene3D" id="3.30.70.270">
    <property type="match status" value="1"/>
</dbReference>
<feature type="transmembrane region" description="Helical" evidence="1">
    <location>
        <begin position="200"/>
        <end position="222"/>
    </location>
</feature>
<feature type="transmembrane region" description="Helical" evidence="1">
    <location>
        <begin position="234"/>
        <end position="253"/>
    </location>
</feature>
<dbReference type="InterPro" id="IPR037522">
    <property type="entry name" value="HD_GYP_dom"/>
</dbReference>
<dbReference type="Gene3D" id="1.10.3210.10">
    <property type="entry name" value="Hypothetical protein af1432"/>
    <property type="match status" value="1"/>
</dbReference>
<dbReference type="EMBL" id="CP114014">
    <property type="protein sequence ID" value="XAY04312.1"/>
    <property type="molecule type" value="Genomic_DNA"/>
</dbReference>
<feature type="transmembrane region" description="Helical" evidence="1">
    <location>
        <begin position="168"/>
        <end position="188"/>
    </location>
</feature>
<gene>
    <name evidence="4" type="ORF">DSM112329_01145</name>
</gene>
<evidence type="ECO:0000313" key="4">
    <source>
        <dbReference type="EMBL" id="XAY04312.1"/>
    </source>
</evidence>
<reference evidence="4" key="1">
    <citation type="submission" date="2022-12" db="EMBL/GenBank/DDBJ databases">
        <title>Paraconexibacter alkalitolerans sp. nov. and Baekduia alba sp. nov., isolated from soil and emended description of the genera Paraconexibacter (Chun et al., 2020) and Baekduia (An et al., 2020).</title>
        <authorList>
            <person name="Vieira S."/>
            <person name="Huber K.J."/>
            <person name="Geppert A."/>
            <person name="Wolf J."/>
            <person name="Neumann-Schaal M."/>
            <person name="Muesken M."/>
            <person name="Overmann J."/>
        </authorList>
    </citation>
    <scope>NUCLEOTIDE SEQUENCE</scope>
    <source>
        <strain evidence="4">AEG42_29</strain>
    </source>
</reference>
<dbReference type="SUPFAM" id="SSF109604">
    <property type="entry name" value="HD-domain/PDEase-like"/>
    <property type="match status" value="1"/>
</dbReference>
<feature type="domain" description="GGDEF" evidence="2">
    <location>
        <begin position="350"/>
        <end position="477"/>
    </location>
</feature>
<feature type="transmembrane region" description="Helical" evidence="1">
    <location>
        <begin position="133"/>
        <end position="156"/>
    </location>
</feature>
<dbReference type="NCBIfam" id="TIGR00254">
    <property type="entry name" value="GGDEF"/>
    <property type="match status" value="1"/>
</dbReference>
<feature type="transmembrane region" description="Helical" evidence="1">
    <location>
        <begin position="104"/>
        <end position="121"/>
    </location>
</feature>
<evidence type="ECO:0000259" key="2">
    <source>
        <dbReference type="PROSITE" id="PS50887"/>
    </source>
</evidence>
<proteinExistence type="predicted"/>
<feature type="transmembrane region" description="Helical" evidence="1">
    <location>
        <begin position="265"/>
        <end position="283"/>
    </location>
</feature>
<dbReference type="InterPro" id="IPR043128">
    <property type="entry name" value="Rev_trsase/Diguanyl_cyclase"/>
</dbReference>
<dbReference type="Pfam" id="PF13487">
    <property type="entry name" value="HD_5"/>
    <property type="match status" value="1"/>
</dbReference>
<dbReference type="SMART" id="SM00267">
    <property type="entry name" value="GGDEF"/>
    <property type="match status" value="1"/>
</dbReference>
<evidence type="ECO:0000259" key="3">
    <source>
        <dbReference type="PROSITE" id="PS51832"/>
    </source>
</evidence>
<dbReference type="InterPro" id="IPR000160">
    <property type="entry name" value="GGDEF_dom"/>
</dbReference>
<feature type="domain" description="HD-GYP" evidence="3">
    <location>
        <begin position="467"/>
        <end position="660"/>
    </location>
</feature>
<dbReference type="RefSeq" id="WP_354700853.1">
    <property type="nucleotide sequence ID" value="NZ_CP114014.1"/>
</dbReference>
<dbReference type="PROSITE" id="PS51832">
    <property type="entry name" value="HD_GYP"/>
    <property type="match status" value="1"/>
</dbReference>
<dbReference type="PANTHER" id="PTHR45228:SF4">
    <property type="entry name" value="LIPOPROTEIN"/>
    <property type="match status" value="1"/>
</dbReference>
<dbReference type="InterPro" id="IPR052020">
    <property type="entry name" value="Cyclic_di-GMP/3'3'-cGAMP_PDE"/>
</dbReference>
<dbReference type="SUPFAM" id="SSF55073">
    <property type="entry name" value="Nucleotide cyclase"/>
    <property type="match status" value="1"/>
</dbReference>
<evidence type="ECO:0000256" key="1">
    <source>
        <dbReference type="SAM" id="Phobius"/>
    </source>
</evidence>
<dbReference type="CDD" id="cd00077">
    <property type="entry name" value="HDc"/>
    <property type="match status" value="1"/>
</dbReference>
<dbReference type="SMART" id="SM00471">
    <property type="entry name" value="HDc"/>
    <property type="match status" value="1"/>
</dbReference>
<feature type="transmembrane region" description="Helical" evidence="1">
    <location>
        <begin position="41"/>
        <end position="60"/>
    </location>
</feature>
<dbReference type="InterPro" id="IPR029787">
    <property type="entry name" value="Nucleotide_cyclase"/>
</dbReference>
<accession>A0AAU7ARL6</accession>
<keyword evidence="1" id="KW-0812">Transmembrane</keyword>
<protein>
    <recommendedName>
        <fullName evidence="5">Diguanylate cyclase</fullName>
    </recommendedName>
</protein>
<name>A0AAU7ARL6_9ACTN</name>
<dbReference type="CDD" id="cd01949">
    <property type="entry name" value="GGDEF"/>
    <property type="match status" value="1"/>
</dbReference>